<reference evidence="1 2" key="1">
    <citation type="submission" date="2017-07" db="EMBL/GenBank/DDBJ databases">
        <title>Phylogenetic study on the rhizospheric bacterium Ochrobactrum sp. A44.</title>
        <authorList>
            <person name="Krzyzanowska D.M."/>
            <person name="Ossowicki A."/>
            <person name="Rajewska M."/>
            <person name="Maciag T."/>
            <person name="Kaczynski Z."/>
            <person name="Czerwicka M."/>
            <person name="Jafra S."/>
        </authorList>
    </citation>
    <scope>NUCLEOTIDE SEQUENCE [LARGE SCALE GENOMIC DNA]</scope>
    <source>
        <strain evidence="1 2">PR17</strain>
    </source>
</reference>
<name>A0A256FLL2_9HYPH</name>
<accession>A0A256FLL2</accession>
<protein>
    <submittedName>
        <fullName evidence="1">Uncharacterized protein</fullName>
    </submittedName>
</protein>
<organism evidence="1 2">
    <name type="scientific">Brucella rhizosphaerae</name>
    <dbReference type="NCBI Taxonomy" id="571254"/>
    <lineage>
        <taxon>Bacteria</taxon>
        <taxon>Pseudomonadati</taxon>
        <taxon>Pseudomonadota</taxon>
        <taxon>Alphaproteobacteria</taxon>
        <taxon>Hyphomicrobiales</taxon>
        <taxon>Brucellaceae</taxon>
        <taxon>Brucella/Ochrobactrum group</taxon>
        <taxon>Brucella</taxon>
    </lineage>
</organism>
<dbReference type="AlphaFoldDB" id="A0A256FLL2"/>
<evidence type="ECO:0000313" key="2">
    <source>
        <dbReference type="Proteomes" id="UP000216345"/>
    </source>
</evidence>
<keyword evidence="2" id="KW-1185">Reference proteome</keyword>
<dbReference type="EMBL" id="NNRK01000025">
    <property type="protein sequence ID" value="OYR15606.1"/>
    <property type="molecule type" value="Genomic_DNA"/>
</dbReference>
<dbReference type="Proteomes" id="UP000216345">
    <property type="component" value="Unassembled WGS sequence"/>
</dbReference>
<comment type="caution">
    <text evidence="1">The sequence shown here is derived from an EMBL/GenBank/DDBJ whole genome shotgun (WGS) entry which is preliminary data.</text>
</comment>
<sequence length="54" mass="6028">MFGSTRYYANIEVKMSAISGIFNVVDSNEQSASLRIVNFIRSQRIADAGVYFSC</sequence>
<evidence type="ECO:0000313" key="1">
    <source>
        <dbReference type="EMBL" id="OYR15606.1"/>
    </source>
</evidence>
<gene>
    <name evidence="1" type="ORF">CEV32_4882</name>
</gene>
<proteinExistence type="predicted"/>